<accession>A0A6B0UZP5</accession>
<organism evidence="3">
    <name type="scientific">Ixodes ricinus</name>
    <name type="common">Common tick</name>
    <name type="synonym">Acarus ricinus</name>
    <dbReference type="NCBI Taxonomy" id="34613"/>
    <lineage>
        <taxon>Eukaryota</taxon>
        <taxon>Metazoa</taxon>
        <taxon>Ecdysozoa</taxon>
        <taxon>Arthropoda</taxon>
        <taxon>Chelicerata</taxon>
        <taxon>Arachnida</taxon>
        <taxon>Acari</taxon>
        <taxon>Parasitiformes</taxon>
        <taxon>Ixodida</taxon>
        <taxon>Ixodoidea</taxon>
        <taxon>Ixodidae</taxon>
        <taxon>Ixodinae</taxon>
        <taxon>Ixodes</taxon>
    </lineage>
</organism>
<sequence>MSLSSFLWFLILRTRFIVSVEITPEETAGGWTSFSASSATGAAGCWGGRLLGTAPDPEPPEEVPEVVVASWSAGTALSMALSEELVDWFAFRMASSLAARSRSSGESSSSSPSDQTQSPVSVRCRRPLVPGTLRLFFSFCALASIVGAHVNRVCIRYFRSLAFLKNWCFKSSVAVGRLVGSF</sequence>
<dbReference type="AlphaFoldDB" id="A0A6B0UZP5"/>
<feature type="signal peptide" evidence="2">
    <location>
        <begin position="1"/>
        <end position="19"/>
    </location>
</feature>
<evidence type="ECO:0000256" key="1">
    <source>
        <dbReference type="SAM" id="MobiDB-lite"/>
    </source>
</evidence>
<dbReference type="EMBL" id="GIFC01013176">
    <property type="protein sequence ID" value="MXU95259.1"/>
    <property type="molecule type" value="Transcribed_RNA"/>
</dbReference>
<evidence type="ECO:0000313" key="3">
    <source>
        <dbReference type="EMBL" id="MXU95259.1"/>
    </source>
</evidence>
<evidence type="ECO:0000256" key="2">
    <source>
        <dbReference type="SAM" id="SignalP"/>
    </source>
</evidence>
<feature type="chain" id="PRO_5025551498" evidence="2">
    <location>
        <begin position="20"/>
        <end position="182"/>
    </location>
</feature>
<protein>
    <submittedName>
        <fullName evidence="3">Putative secreted protein</fullName>
    </submittedName>
</protein>
<keyword evidence="2" id="KW-0732">Signal</keyword>
<proteinExistence type="predicted"/>
<name>A0A6B0UZP5_IXORI</name>
<reference evidence="3" key="1">
    <citation type="submission" date="2019-12" db="EMBL/GenBank/DDBJ databases">
        <title>An insight into the sialome of adult female Ixodes ricinus ticks feeding for 6 days.</title>
        <authorList>
            <person name="Perner J."/>
            <person name="Ribeiro J.M.C."/>
        </authorList>
    </citation>
    <scope>NUCLEOTIDE SEQUENCE</scope>
    <source>
        <strain evidence="3">Semi-engorged</strain>
        <tissue evidence="3">Salivary glands</tissue>
    </source>
</reference>
<feature type="region of interest" description="Disordered" evidence="1">
    <location>
        <begin position="102"/>
        <end position="122"/>
    </location>
</feature>